<evidence type="ECO:0000256" key="2">
    <source>
        <dbReference type="SAM" id="SignalP"/>
    </source>
</evidence>
<dbReference type="EMBL" id="OU892282">
    <property type="protein sequence ID" value="CAG9769982.1"/>
    <property type="molecule type" value="Genomic_DNA"/>
</dbReference>
<feature type="compositionally biased region" description="Gly residues" evidence="1">
    <location>
        <begin position="50"/>
        <end position="60"/>
    </location>
</feature>
<keyword evidence="4" id="KW-1185">Reference proteome</keyword>
<evidence type="ECO:0000313" key="4">
    <source>
        <dbReference type="Proteomes" id="UP001152799"/>
    </source>
</evidence>
<organism evidence="3 4">
    <name type="scientific">Ceutorhynchus assimilis</name>
    <name type="common">cabbage seed weevil</name>
    <dbReference type="NCBI Taxonomy" id="467358"/>
    <lineage>
        <taxon>Eukaryota</taxon>
        <taxon>Metazoa</taxon>
        <taxon>Ecdysozoa</taxon>
        <taxon>Arthropoda</taxon>
        <taxon>Hexapoda</taxon>
        <taxon>Insecta</taxon>
        <taxon>Pterygota</taxon>
        <taxon>Neoptera</taxon>
        <taxon>Endopterygota</taxon>
        <taxon>Coleoptera</taxon>
        <taxon>Polyphaga</taxon>
        <taxon>Cucujiformia</taxon>
        <taxon>Curculionidae</taxon>
        <taxon>Ceutorhynchinae</taxon>
        <taxon>Ceutorhynchus</taxon>
    </lineage>
</organism>
<name>A0A9N9QRB2_9CUCU</name>
<feature type="compositionally biased region" description="Basic and acidic residues" evidence="1">
    <location>
        <begin position="71"/>
        <end position="81"/>
    </location>
</feature>
<dbReference type="Proteomes" id="UP001152799">
    <property type="component" value="Chromosome 6"/>
</dbReference>
<feature type="chain" id="PRO_5040214489" evidence="2">
    <location>
        <begin position="23"/>
        <end position="81"/>
    </location>
</feature>
<keyword evidence="2" id="KW-0732">Signal</keyword>
<accession>A0A9N9QRB2</accession>
<proteinExistence type="predicted"/>
<evidence type="ECO:0000256" key="1">
    <source>
        <dbReference type="SAM" id="MobiDB-lite"/>
    </source>
</evidence>
<evidence type="ECO:0000313" key="3">
    <source>
        <dbReference type="EMBL" id="CAG9769982.1"/>
    </source>
</evidence>
<reference evidence="3" key="1">
    <citation type="submission" date="2022-01" db="EMBL/GenBank/DDBJ databases">
        <authorList>
            <person name="King R."/>
        </authorList>
    </citation>
    <scope>NUCLEOTIDE SEQUENCE</scope>
</reference>
<protein>
    <submittedName>
        <fullName evidence="3">Uncharacterized protein</fullName>
    </submittedName>
</protein>
<gene>
    <name evidence="3" type="ORF">CEUTPL_LOCUS10452</name>
</gene>
<feature type="signal peptide" evidence="2">
    <location>
        <begin position="1"/>
        <end position="22"/>
    </location>
</feature>
<dbReference type="AlphaFoldDB" id="A0A9N9QRB2"/>
<sequence>MRNFWRLFGVTVLAIVLTLSEATPLNFSGFGSKSGHVDGSANFSFEVAGSGQGQGQGSATGGSSMQPTRPAQDKSNHNYIL</sequence>
<feature type="region of interest" description="Disordered" evidence="1">
    <location>
        <begin position="45"/>
        <end position="81"/>
    </location>
</feature>